<evidence type="ECO:0000313" key="3">
    <source>
        <dbReference type="Proteomes" id="UP000636956"/>
    </source>
</evidence>
<evidence type="ECO:0008006" key="4">
    <source>
        <dbReference type="Google" id="ProtNLM"/>
    </source>
</evidence>
<keyword evidence="3" id="KW-1185">Reference proteome</keyword>
<dbReference type="AlphaFoldDB" id="A0A917PVJ3"/>
<dbReference type="Proteomes" id="UP000636956">
    <property type="component" value="Unassembled WGS sequence"/>
</dbReference>
<reference evidence="2" key="1">
    <citation type="journal article" date="2014" name="Int. J. Syst. Evol. Microbiol.">
        <title>Complete genome sequence of Corynebacterium casei LMG S-19264T (=DSM 44701T), isolated from a smear-ripened cheese.</title>
        <authorList>
            <consortium name="US DOE Joint Genome Institute (JGI-PGF)"/>
            <person name="Walter F."/>
            <person name="Albersmeier A."/>
            <person name="Kalinowski J."/>
            <person name="Ruckert C."/>
        </authorList>
    </citation>
    <scope>NUCLEOTIDE SEQUENCE</scope>
    <source>
        <strain evidence="2">CGMCC 1.8984</strain>
    </source>
</reference>
<comment type="caution">
    <text evidence="2">The sequence shown here is derived from an EMBL/GenBank/DDBJ whole genome shotgun (WGS) entry which is preliminary data.</text>
</comment>
<accession>A0A917PVJ3</accession>
<proteinExistence type="predicted"/>
<name>A0A917PVJ3_9MICO</name>
<reference evidence="2" key="2">
    <citation type="submission" date="2020-09" db="EMBL/GenBank/DDBJ databases">
        <authorList>
            <person name="Sun Q."/>
            <person name="Zhou Y."/>
        </authorList>
    </citation>
    <scope>NUCLEOTIDE SEQUENCE</scope>
    <source>
        <strain evidence="2">CGMCC 1.8984</strain>
    </source>
</reference>
<dbReference type="RefSeq" id="WP_188744688.1">
    <property type="nucleotide sequence ID" value="NZ_BAABFW010000047.1"/>
</dbReference>
<gene>
    <name evidence="2" type="ORF">GCM10011372_35000</name>
</gene>
<sequence>MEQVIGELKGGPLAHLPSGVFSANAAWLGFAVIAFNISRAAATAAGMAAARMATLMRIVTATPARIASTGRRQVMHLPAHWPWRDAWIRLWALATGTGPPAAATT</sequence>
<feature type="transmembrane region" description="Helical" evidence="1">
    <location>
        <begin position="25"/>
        <end position="50"/>
    </location>
</feature>
<keyword evidence="1" id="KW-0812">Transmembrane</keyword>
<organism evidence="2 3">
    <name type="scientific">Agromyces bauzanensis</name>
    <dbReference type="NCBI Taxonomy" id="1308924"/>
    <lineage>
        <taxon>Bacteria</taxon>
        <taxon>Bacillati</taxon>
        <taxon>Actinomycetota</taxon>
        <taxon>Actinomycetes</taxon>
        <taxon>Micrococcales</taxon>
        <taxon>Microbacteriaceae</taxon>
        <taxon>Agromyces</taxon>
    </lineage>
</organism>
<evidence type="ECO:0000313" key="2">
    <source>
        <dbReference type="EMBL" id="GGJ93547.1"/>
    </source>
</evidence>
<evidence type="ECO:0000256" key="1">
    <source>
        <dbReference type="SAM" id="Phobius"/>
    </source>
</evidence>
<dbReference type="EMBL" id="BMMD01000034">
    <property type="protein sequence ID" value="GGJ93547.1"/>
    <property type="molecule type" value="Genomic_DNA"/>
</dbReference>
<protein>
    <recommendedName>
        <fullName evidence="4">Transposase DDE domain-containing protein</fullName>
    </recommendedName>
</protein>
<keyword evidence="1" id="KW-1133">Transmembrane helix</keyword>
<keyword evidence="1" id="KW-0472">Membrane</keyword>